<protein>
    <recommendedName>
        <fullName evidence="2">Helix-turn-helix type 11 domain-containing protein</fullName>
    </recommendedName>
</protein>
<reference evidence="1" key="1">
    <citation type="journal article" date="2014" name="Front. Microbiol.">
        <title>High frequency of phylogenetically diverse reductive dehalogenase-homologous genes in deep subseafloor sedimentary metagenomes.</title>
        <authorList>
            <person name="Kawai M."/>
            <person name="Futagami T."/>
            <person name="Toyoda A."/>
            <person name="Takaki Y."/>
            <person name="Nishi S."/>
            <person name="Hori S."/>
            <person name="Arai W."/>
            <person name="Tsubouchi T."/>
            <person name="Morono Y."/>
            <person name="Uchiyama I."/>
            <person name="Ito T."/>
            <person name="Fujiyama A."/>
            <person name="Inagaki F."/>
            <person name="Takami H."/>
        </authorList>
    </citation>
    <scope>NUCLEOTIDE SEQUENCE</scope>
    <source>
        <strain evidence="1">Expedition CK06-06</strain>
    </source>
</reference>
<organism evidence="1">
    <name type="scientific">marine sediment metagenome</name>
    <dbReference type="NCBI Taxonomy" id="412755"/>
    <lineage>
        <taxon>unclassified sequences</taxon>
        <taxon>metagenomes</taxon>
        <taxon>ecological metagenomes</taxon>
    </lineage>
</organism>
<evidence type="ECO:0008006" key="2">
    <source>
        <dbReference type="Google" id="ProtNLM"/>
    </source>
</evidence>
<proteinExistence type="predicted"/>
<gene>
    <name evidence="1" type="ORF">S01H1_17017</name>
</gene>
<name>X0S011_9ZZZZ</name>
<accession>X0S011</accession>
<dbReference type="AlphaFoldDB" id="X0S011"/>
<dbReference type="EMBL" id="BARS01008986">
    <property type="protein sequence ID" value="GAF68591.1"/>
    <property type="molecule type" value="Genomic_DNA"/>
</dbReference>
<comment type="caution">
    <text evidence="1">The sequence shown here is derived from an EMBL/GenBank/DDBJ whole genome shotgun (WGS) entry which is preliminary data.</text>
</comment>
<evidence type="ECO:0000313" key="1">
    <source>
        <dbReference type="EMBL" id="GAF68591.1"/>
    </source>
</evidence>
<sequence>MNVQQKKLKKLRRALKVERTVAQLREATKLDIHTIYKYIRALGQTEKIKTRKVGNARLFRLDETNSDGE</sequence>